<evidence type="ECO:0000256" key="1">
    <source>
        <dbReference type="ARBA" id="ARBA00005417"/>
    </source>
</evidence>
<reference evidence="8 9" key="1">
    <citation type="submission" date="2014-02" db="EMBL/GenBank/DDBJ databases">
        <title>The small core and large imbalanced accessory genome model reveals a collaborative survival strategy of Sorangium cellulosum strains in nature.</title>
        <authorList>
            <person name="Han K."/>
            <person name="Peng R."/>
            <person name="Blom J."/>
            <person name="Li Y.-Z."/>
        </authorList>
    </citation>
    <scope>NUCLEOTIDE SEQUENCE [LARGE SCALE GENOMIC DNA]</scope>
    <source>
        <strain evidence="8 9">So0157-18</strain>
    </source>
</reference>
<evidence type="ECO:0000313" key="8">
    <source>
        <dbReference type="EMBL" id="KYF66276.1"/>
    </source>
</evidence>
<dbReference type="GO" id="GO:0005524">
    <property type="term" value="F:ATP binding"/>
    <property type="evidence" value="ECO:0007669"/>
    <property type="project" value="UniProtKB-KW"/>
</dbReference>
<dbReference type="SMART" id="SM00382">
    <property type="entry name" value="AAA"/>
    <property type="match status" value="1"/>
</dbReference>
<organism evidence="8 9">
    <name type="scientific">Sorangium cellulosum</name>
    <name type="common">Polyangium cellulosum</name>
    <dbReference type="NCBI Taxonomy" id="56"/>
    <lineage>
        <taxon>Bacteria</taxon>
        <taxon>Pseudomonadati</taxon>
        <taxon>Myxococcota</taxon>
        <taxon>Polyangia</taxon>
        <taxon>Polyangiales</taxon>
        <taxon>Polyangiaceae</taxon>
        <taxon>Sorangium</taxon>
    </lineage>
</organism>
<evidence type="ECO:0000256" key="4">
    <source>
        <dbReference type="ARBA" id="ARBA00022741"/>
    </source>
</evidence>
<evidence type="ECO:0000313" key="9">
    <source>
        <dbReference type="Proteomes" id="UP000075604"/>
    </source>
</evidence>
<evidence type="ECO:0000256" key="6">
    <source>
        <dbReference type="SAM" id="MobiDB-lite"/>
    </source>
</evidence>
<evidence type="ECO:0000256" key="5">
    <source>
        <dbReference type="ARBA" id="ARBA00022840"/>
    </source>
</evidence>
<gene>
    <name evidence="8" type="ORF">BE04_25520</name>
</gene>
<name>A0A150QEX6_SORCE</name>
<accession>A0A150QEX6</accession>
<feature type="region of interest" description="Disordered" evidence="6">
    <location>
        <begin position="242"/>
        <end position="264"/>
    </location>
</feature>
<evidence type="ECO:0000256" key="2">
    <source>
        <dbReference type="ARBA" id="ARBA00022448"/>
    </source>
</evidence>
<dbReference type="InterPro" id="IPR017871">
    <property type="entry name" value="ABC_transporter-like_CS"/>
</dbReference>
<sequence>MRAALRAEQLVKRYGDFTAVDGIDLAVHPGEIVGLLGPNGAGKTTTLRMLAGILSPTAGRVLVGGVDLAARPLEAKQRIGFLSGDTQLYQRLTPREVLRYFGRLYGMGEAALSRRIDALVADLEMDAFASRPCSTLSAGQKQRANIARAFLHEPEVLILDEPTTALDVISGRFIVESIRRERAAGRAVLFSTHIMGEAEYLCDRIALLHEGRVADSGALPELLERTATANLTDAFLYHVERSRPREARDGSGSAGAPAPGGPAR</sequence>
<feature type="compositionally biased region" description="Low complexity" evidence="6">
    <location>
        <begin position="250"/>
        <end position="264"/>
    </location>
</feature>
<comment type="similarity">
    <text evidence="1">Belongs to the ABC transporter superfamily.</text>
</comment>
<dbReference type="InterPro" id="IPR027417">
    <property type="entry name" value="P-loop_NTPase"/>
</dbReference>
<dbReference type="PANTHER" id="PTHR42711">
    <property type="entry name" value="ABC TRANSPORTER ATP-BINDING PROTEIN"/>
    <property type="match status" value="1"/>
</dbReference>
<dbReference type="Proteomes" id="UP000075604">
    <property type="component" value="Unassembled WGS sequence"/>
</dbReference>
<keyword evidence="4" id="KW-0547">Nucleotide-binding</keyword>
<dbReference type="PROSITE" id="PS00211">
    <property type="entry name" value="ABC_TRANSPORTER_1"/>
    <property type="match status" value="1"/>
</dbReference>
<dbReference type="SUPFAM" id="SSF52540">
    <property type="entry name" value="P-loop containing nucleoside triphosphate hydrolases"/>
    <property type="match status" value="1"/>
</dbReference>
<dbReference type="AlphaFoldDB" id="A0A150QEX6"/>
<keyword evidence="3" id="KW-0536">Nodulation</keyword>
<dbReference type="Pfam" id="PF00005">
    <property type="entry name" value="ABC_tran"/>
    <property type="match status" value="1"/>
</dbReference>
<dbReference type="PROSITE" id="PS50893">
    <property type="entry name" value="ABC_TRANSPORTER_2"/>
    <property type="match status" value="1"/>
</dbReference>
<proteinExistence type="inferred from homology"/>
<dbReference type="InterPro" id="IPR003593">
    <property type="entry name" value="AAA+_ATPase"/>
</dbReference>
<protein>
    <submittedName>
        <fullName evidence="8">ABC transporter ATP-binding protein</fullName>
    </submittedName>
</protein>
<dbReference type="PANTHER" id="PTHR42711:SF5">
    <property type="entry name" value="ABC TRANSPORTER ATP-BINDING PROTEIN NATA"/>
    <property type="match status" value="1"/>
</dbReference>
<keyword evidence="2" id="KW-0813">Transport</keyword>
<dbReference type="InterPro" id="IPR050763">
    <property type="entry name" value="ABC_transporter_ATP-binding"/>
</dbReference>
<dbReference type="EMBL" id="JELX01000361">
    <property type="protein sequence ID" value="KYF66276.1"/>
    <property type="molecule type" value="Genomic_DNA"/>
</dbReference>
<keyword evidence="5 8" id="KW-0067">ATP-binding</keyword>
<dbReference type="InterPro" id="IPR003439">
    <property type="entry name" value="ABC_transporter-like_ATP-bd"/>
</dbReference>
<evidence type="ECO:0000259" key="7">
    <source>
        <dbReference type="PROSITE" id="PS50893"/>
    </source>
</evidence>
<evidence type="ECO:0000256" key="3">
    <source>
        <dbReference type="ARBA" id="ARBA00022458"/>
    </source>
</evidence>
<dbReference type="GO" id="GO:0016887">
    <property type="term" value="F:ATP hydrolysis activity"/>
    <property type="evidence" value="ECO:0007669"/>
    <property type="project" value="InterPro"/>
</dbReference>
<feature type="domain" description="ABC transporter" evidence="7">
    <location>
        <begin position="5"/>
        <end position="235"/>
    </location>
</feature>
<dbReference type="Gene3D" id="3.40.50.300">
    <property type="entry name" value="P-loop containing nucleotide triphosphate hydrolases"/>
    <property type="match status" value="1"/>
</dbReference>
<comment type="caution">
    <text evidence="8">The sequence shown here is derived from an EMBL/GenBank/DDBJ whole genome shotgun (WGS) entry which is preliminary data.</text>
</comment>